<evidence type="ECO:0008006" key="4">
    <source>
        <dbReference type="Google" id="ProtNLM"/>
    </source>
</evidence>
<feature type="chain" id="PRO_5046356078" description="DUF5666 domain-containing protein" evidence="1">
    <location>
        <begin position="33"/>
        <end position="114"/>
    </location>
</feature>
<keyword evidence="1" id="KW-0732">Signal</keyword>
<comment type="caution">
    <text evidence="2">The sequence shown here is derived from an EMBL/GenBank/DDBJ whole genome shotgun (WGS) entry which is preliminary data.</text>
</comment>
<proteinExistence type="predicted"/>
<dbReference type="RefSeq" id="WP_127734346.1">
    <property type="nucleotide sequence ID" value="NZ_CP017114.1"/>
</dbReference>
<gene>
    <name evidence="2" type="ORF">V6243_13100</name>
</gene>
<reference evidence="2 3" key="1">
    <citation type="submission" date="2024-02" db="EMBL/GenBank/DDBJ databases">
        <title>Bacteria isolated from the canopy kelp, Nereocystis luetkeana.</title>
        <authorList>
            <person name="Pfister C.A."/>
            <person name="Younker I.T."/>
            <person name="Light S.H."/>
        </authorList>
    </citation>
    <scope>NUCLEOTIDE SEQUENCE [LARGE SCALE GENOMIC DNA]</scope>
    <source>
        <strain evidence="2 3">TI.5.07</strain>
    </source>
</reference>
<dbReference type="Proteomes" id="UP001378242">
    <property type="component" value="Unassembled WGS sequence"/>
</dbReference>
<protein>
    <recommendedName>
        <fullName evidence="4">DUF5666 domain-containing protein</fullName>
    </recommendedName>
</protein>
<name>A0ABU9GI10_COBMA</name>
<evidence type="ECO:0000256" key="1">
    <source>
        <dbReference type="SAM" id="SignalP"/>
    </source>
</evidence>
<accession>A0ABU9GI10</accession>
<dbReference type="EMBL" id="JBAKAP010000014">
    <property type="protein sequence ID" value="MEL0617762.1"/>
    <property type="molecule type" value="Genomic_DNA"/>
</dbReference>
<evidence type="ECO:0000313" key="3">
    <source>
        <dbReference type="Proteomes" id="UP001378242"/>
    </source>
</evidence>
<organism evidence="2 3">
    <name type="scientific">Cobetia marina</name>
    <name type="common">Deleya marina</name>
    <dbReference type="NCBI Taxonomy" id="28258"/>
    <lineage>
        <taxon>Bacteria</taxon>
        <taxon>Pseudomonadati</taxon>
        <taxon>Pseudomonadota</taxon>
        <taxon>Gammaproteobacteria</taxon>
        <taxon>Oceanospirillales</taxon>
        <taxon>Halomonadaceae</taxon>
        <taxon>Cobetia</taxon>
    </lineage>
</organism>
<keyword evidence="3" id="KW-1185">Reference proteome</keyword>
<sequence length="114" mass="12753">MQTSRYKWQRSGGAWMLAACALLTGWGGTAMAADTLIQLDMEQTVTGVIDQVEGDQLQLNDMGFVILPSTRVLNRNGRELQAFHLNPGQEVEVRFDPRGEPRPVIDITLLRRGR</sequence>
<dbReference type="GeneID" id="43176376"/>
<feature type="signal peptide" evidence="1">
    <location>
        <begin position="1"/>
        <end position="32"/>
    </location>
</feature>
<evidence type="ECO:0000313" key="2">
    <source>
        <dbReference type="EMBL" id="MEL0617762.1"/>
    </source>
</evidence>